<dbReference type="GO" id="GO:0004519">
    <property type="term" value="F:endonuclease activity"/>
    <property type="evidence" value="ECO:0007669"/>
    <property type="project" value="UniProtKB-KW"/>
</dbReference>
<dbReference type="EMBL" id="JARYGZ010000001">
    <property type="protein sequence ID" value="MDH7639662.1"/>
    <property type="molecule type" value="Genomic_DNA"/>
</dbReference>
<comment type="cofactor">
    <cofactor evidence="6">
        <name>Mg(2+)</name>
        <dbReference type="ChEBI" id="CHEBI:18420"/>
    </cofactor>
</comment>
<dbReference type="RefSeq" id="WP_281044916.1">
    <property type="nucleotide sequence ID" value="NZ_JARYGZ010000001.1"/>
</dbReference>
<keyword evidence="6" id="KW-0460">Magnesium</keyword>
<evidence type="ECO:0000313" key="8">
    <source>
        <dbReference type="EMBL" id="MDH7639662.1"/>
    </source>
</evidence>
<dbReference type="Gene3D" id="3.30.2170.10">
    <property type="entry name" value="archaeoglobus fulgidus dsm 4304 superfamily"/>
    <property type="match status" value="1"/>
</dbReference>
<organism evidence="8 9">
    <name type="scientific">Sphingomonas oryzagri</name>
    <dbReference type="NCBI Taxonomy" id="3042314"/>
    <lineage>
        <taxon>Bacteria</taxon>
        <taxon>Pseudomonadati</taxon>
        <taxon>Pseudomonadota</taxon>
        <taxon>Alphaproteobacteria</taxon>
        <taxon>Sphingomonadales</taxon>
        <taxon>Sphingomonadaceae</taxon>
        <taxon>Sphingomonas</taxon>
    </lineage>
</organism>
<dbReference type="InterPro" id="IPR007581">
    <property type="entry name" value="Endonuclease-V"/>
</dbReference>
<comment type="catalytic activity">
    <reaction evidence="6">
        <text>Endonucleolytic cleavage at apurinic or apyrimidinic sites to products with a 5'-phosphate.</text>
        <dbReference type="EC" id="3.1.21.7"/>
    </reaction>
</comment>
<keyword evidence="6" id="KW-0234">DNA repair</keyword>
<reference evidence="8" key="1">
    <citation type="submission" date="2023-04" db="EMBL/GenBank/DDBJ databases">
        <title>Sphingomonas sp. MAHUQ-71 isolated from rice field.</title>
        <authorList>
            <person name="Huq M.A."/>
        </authorList>
    </citation>
    <scope>NUCLEOTIDE SEQUENCE</scope>
    <source>
        <strain evidence="8">MAHUQ-71</strain>
    </source>
</reference>
<gene>
    <name evidence="6" type="primary">nfi</name>
    <name evidence="8" type="ORF">QGN17_13070</name>
</gene>
<dbReference type="HAMAP" id="MF_00801">
    <property type="entry name" value="Endonuclease_5"/>
    <property type="match status" value="1"/>
</dbReference>
<sequence>MTIPGDWLSPPDLKAATAAQRAIAEACETRDRINSVRLLAGADTSMKWRDSRGPIHAAIAPLAWPERVILPPAVATRIPPFAYVPGYLGFREVPALVAAWETLAEKPGLLFVDGHGRAHPRRCGIATHVGVLLDVPAIGVAKSILCGRVEGDLGEEPGSTAPLVDRGEVVAVAVRTRARALPVYVGIGHRISLETAVEWVLALSEGRRLPLPTRLAHDAANTARRAFSSSPREAGGGGPLA</sequence>
<dbReference type="PANTHER" id="PTHR28511:SF1">
    <property type="entry name" value="ENDONUCLEASE V"/>
    <property type="match status" value="1"/>
</dbReference>
<name>A0ABT6N3K7_9SPHN</name>
<protein>
    <recommendedName>
        <fullName evidence="6">Endonuclease V</fullName>
        <ecNumber evidence="6">3.1.21.7</ecNumber>
    </recommendedName>
    <alternativeName>
        <fullName evidence="6">Deoxyinosine 3'endonuclease</fullName>
    </alternativeName>
    <alternativeName>
        <fullName evidence="6">Deoxyribonuclease V</fullName>
        <shortName evidence="6">DNase V</shortName>
    </alternativeName>
</protein>
<feature type="binding site" evidence="6">
    <location>
        <position position="113"/>
    </location>
    <ligand>
        <name>Mg(2+)</name>
        <dbReference type="ChEBI" id="CHEBI:18420"/>
    </ligand>
</feature>
<evidence type="ECO:0000256" key="3">
    <source>
        <dbReference type="ARBA" id="ARBA00022722"/>
    </source>
</evidence>
<dbReference type="PANTHER" id="PTHR28511">
    <property type="entry name" value="ENDONUCLEASE V"/>
    <property type="match status" value="1"/>
</dbReference>
<dbReference type="CDD" id="cd06559">
    <property type="entry name" value="Endonuclease_V"/>
    <property type="match status" value="1"/>
</dbReference>
<dbReference type="Pfam" id="PF04493">
    <property type="entry name" value="Endonuclease_5"/>
    <property type="match status" value="1"/>
</dbReference>
<comment type="subcellular location">
    <subcellularLocation>
        <location evidence="1 6">Cytoplasm</location>
    </subcellularLocation>
</comment>
<comment type="function">
    <text evidence="6">DNA repair enzyme involved in the repair of deaminated bases. Selectively cleaves double-stranded DNA at the second phosphodiester bond 3' to a deoxyinosine leaving behind the intact lesion on the nicked DNA.</text>
</comment>
<evidence type="ECO:0000256" key="5">
    <source>
        <dbReference type="ARBA" id="ARBA00022801"/>
    </source>
</evidence>
<accession>A0ABT6N3K7</accession>
<dbReference type="Proteomes" id="UP001160625">
    <property type="component" value="Unassembled WGS sequence"/>
</dbReference>
<comment type="caution">
    <text evidence="8">The sequence shown here is derived from an EMBL/GenBank/DDBJ whole genome shotgun (WGS) entry which is preliminary data.</text>
</comment>
<keyword evidence="5 6" id="KW-0378">Hydrolase</keyword>
<keyword evidence="9" id="KW-1185">Reference proteome</keyword>
<feature type="site" description="Interaction with target DNA" evidence="6">
    <location>
        <position position="83"/>
    </location>
</feature>
<dbReference type="EC" id="3.1.21.7" evidence="6"/>
<feature type="region of interest" description="Disordered" evidence="7">
    <location>
        <begin position="222"/>
        <end position="241"/>
    </location>
</feature>
<keyword evidence="2 6" id="KW-0963">Cytoplasm</keyword>
<comment type="similarity">
    <text evidence="6">Belongs to the endonuclease V family.</text>
</comment>
<keyword evidence="4 6" id="KW-0255">Endonuclease</keyword>
<evidence type="ECO:0000256" key="7">
    <source>
        <dbReference type="SAM" id="MobiDB-lite"/>
    </source>
</evidence>
<evidence type="ECO:0000313" key="9">
    <source>
        <dbReference type="Proteomes" id="UP001160625"/>
    </source>
</evidence>
<proteinExistence type="inferred from homology"/>
<evidence type="ECO:0000256" key="2">
    <source>
        <dbReference type="ARBA" id="ARBA00022490"/>
    </source>
</evidence>
<evidence type="ECO:0000256" key="1">
    <source>
        <dbReference type="ARBA" id="ARBA00004496"/>
    </source>
</evidence>
<feature type="binding site" evidence="6">
    <location>
        <position position="43"/>
    </location>
    <ligand>
        <name>Mg(2+)</name>
        <dbReference type="ChEBI" id="CHEBI:18420"/>
    </ligand>
</feature>
<keyword evidence="6" id="KW-0479">Metal-binding</keyword>
<evidence type="ECO:0000256" key="6">
    <source>
        <dbReference type="HAMAP-Rule" id="MF_00801"/>
    </source>
</evidence>
<keyword evidence="3 6" id="KW-0540">Nuclease</keyword>
<keyword evidence="6" id="KW-0227">DNA damage</keyword>
<evidence type="ECO:0000256" key="4">
    <source>
        <dbReference type="ARBA" id="ARBA00022759"/>
    </source>
</evidence>